<gene>
    <name evidence="5" type="ORF">CTZ28_15775</name>
</gene>
<organism evidence="5 6">
    <name type="scientific">Streptomyces shenzhenensis</name>
    <dbReference type="NCBI Taxonomy" id="943815"/>
    <lineage>
        <taxon>Bacteria</taxon>
        <taxon>Bacillati</taxon>
        <taxon>Actinomycetota</taxon>
        <taxon>Actinomycetes</taxon>
        <taxon>Kitasatosporales</taxon>
        <taxon>Streptomycetaceae</taxon>
        <taxon>Streptomyces</taxon>
    </lineage>
</organism>
<dbReference type="OrthoDB" id="9775296at2"/>
<dbReference type="PROSITE" id="PS00061">
    <property type="entry name" value="ADH_SHORT"/>
    <property type="match status" value="1"/>
</dbReference>
<feature type="domain" description="Ketoreductase" evidence="4">
    <location>
        <begin position="13"/>
        <end position="196"/>
    </location>
</feature>
<evidence type="ECO:0000313" key="6">
    <source>
        <dbReference type="Proteomes" id="UP000270471"/>
    </source>
</evidence>
<keyword evidence="6" id="KW-1185">Reference proteome</keyword>
<dbReference type="GO" id="GO:0016616">
    <property type="term" value="F:oxidoreductase activity, acting on the CH-OH group of donors, NAD or NADP as acceptor"/>
    <property type="evidence" value="ECO:0007669"/>
    <property type="project" value="UniProtKB-ARBA"/>
</dbReference>
<dbReference type="PRINTS" id="PR00080">
    <property type="entry name" value="SDRFAMILY"/>
</dbReference>
<evidence type="ECO:0000259" key="4">
    <source>
        <dbReference type="SMART" id="SM00822"/>
    </source>
</evidence>
<dbReference type="PRINTS" id="PR00081">
    <property type="entry name" value="GDHRDH"/>
</dbReference>
<proteinExistence type="inferred from homology"/>
<dbReference type="Pfam" id="PF00106">
    <property type="entry name" value="adh_short"/>
    <property type="match status" value="1"/>
</dbReference>
<evidence type="ECO:0000256" key="3">
    <source>
        <dbReference type="RuleBase" id="RU000363"/>
    </source>
</evidence>
<dbReference type="InterPro" id="IPR020904">
    <property type="entry name" value="Sc_DH/Rdtase_CS"/>
</dbReference>
<protein>
    <submittedName>
        <fullName evidence="5">Short-chain dehydrogenase</fullName>
    </submittedName>
</protein>
<evidence type="ECO:0000313" key="5">
    <source>
        <dbReference type="EMBL" id="RMB85071.1"/>
    </source>
</evidence>
<dbReference type="SUPFAM" id="SSF51735">
    <property type="entry name" value="NAD(P)-binding Rossmann-fold domains"/>
    <property type="match status" value="1"/>
</dbReference>
<reference evidence="5 6" key="1">
    <citation type="submission" date="2017-11" db="EMBL/GenBank/DDBJ databases">
        <title>Draft genome of actinobacteria isolated from guarana (Paullinia cupana (Mart.) Ducke.</title>
        <authorList>
            <person name="Siqueira K.A."/>
            <person name="Liotti R.G."/>
            <person name="Mendes T.A.O."/>
            <person name="Soares M.A."/>
        </authorList>
    </citation>
    <scope>NUCLEOTIDE SEQUENCE [LARGE SCALE GENOMIC DNA]</scope>
    <source>
        <strain evidence="5 6">193</strain>
    </source>
</reference>
<evidence type="ECO:0000256" key="2">
    <source>
        <dbReference type="ARBA" id="ARBA00023002"/>
    </source>
</evidence>
<dbReference type="PANTHER" id="PTHR43669">
    <property type="entry name" value="5-KETO-D-GLUCONATE 5-REDUCTASE"/>
    <property type="match status" value="1"/>
</dbReference>
<keyword evidence="2" id="KW-0560">Oxidoreductase</keyword>
<evidence type="ECO:0000256" key="1">
    <source>
        <dbReference type="ARBA" id="ARBA00006484"/>
    </source>
</evidence>
<dbReference type="SMART" id="SM00822">
    <property type="entry name" value="PKS_KR"/>
    <property type="match status" value="1"/>
</dbReference>
<dbReference type="AlphaFoldDB" id="A0A3M0I681"/>
<comment type="caution">
    <text evidence="5">The sequence shown here is derived from an EMBL/GenBank/DDBJ whole genome shotgun (WGS) entry which is preliminary data.</text>
</comment>
<dbReference type="EMBL" id="PENI01000008">
    <property type="protein sequence ID" value="RMB85071.1"/>
    <property type="molecule type" value="Genomic_DNA"/>
</dbReference>
<dbReference type="Proteomes" id="UP000270471">
    <property type="component" value="Unassembled WGS sequence"/>
</dbReference>
<dbReference type="FunFam" id="3.40.50.720:FF:000047">
    <property type="entry name" value="NADP-dependent L-serine/L-allo-threonine dehydrogenase"/>
    <property type="match status" value="1"/>
</dbReference>
<dbReference type="RefSeq" id="WP_121890045.1">
    <property type="nucleotide sequence ID" value="NZ_PENI01000008.1"/>
</dbReference>
<dbReference type="InterPro" id="IPR057326">
    <property type="entry name" value="KR_dom"/>
</dbReference>
<dbReference type="Gene3D" id="3.40.50.720">
    <property type="entry name" value="NAD(P)-binding Rossmann-like Domain"/>
    <property type="match status" value="1"/>
</dbReference>
<accession>A0A3M0I681</accession>
<dbReference type="InterPro" id="IPR036291">
    <property type="entry name" value="NAD(P)-bd_dom_sf"/>
</dbReference>
<comment type="similarity">
    <text evidence="1 3">Belongs to the short-chain dehydrogenases/reductases (SDR) family.</text>
</comment>
<dbReference type="InterPro" id="IPR002347">
    <property type="entry name" value="SDR_fam"/>
</dbReference>
<dbReference type="PANTHER" id="PTHR43669:SF3">
    <property type="entry name" value="ALCOHOL DEHYDROGENASE, PUTATIVE (AFU_ORTHOLOGUE AFUA_3G03445)-RELATED"/>
    <property type="match status" value="1"/>
</dbReference>
<sequence>MTTQSPVRPLAGRVAVITGASSGIGEASAEKLAALGAHVVVLARRVERLADLVVRIEKNGGQALAIAVDVTDAAAVQAAADRVAAELGGADLVFNNAGVMLPAPIEELARDQWQHQIDLNITGLMNVIGAFTPQLVEAAGERGVADLVNTSSIAAQNIYPNFAVYTATKAYVTHLSRHLRVELGPKNVRVAAIEPGIVGTELQSHVTDAGAQAWLAGAKETIEWLAPQDVAETIGFLATLPPRVNLQQITIMPTGQTS</sequence>
<name>A0A3M0I681_9ACTN</name>